<evidence type="ECO:0000256" key="3">
    <source>
        <dbReference type="ARBA" id="ARBA00001941"/>
    </source>
</evidence>
<dbReference type="GO" id="GO:0030976">
    <property type="term" value="F:thiamine pyrophosphate binding"/>
    <property type="evidence" value="ECO:0007669"/>
    <property type="project" value="TreeGrafter"/>
</dbReference>
<dbReference type="AlphaFoldDB" id="A0A7I8WRN5"/>
<dbReference type="PROSITE" id="PS00802">
    <property type="entry name" value="TRANSKETOLASE_2"/>
    <property type="match status" value="1"/>
</dbReference>
<evidence type="ECO:0000256" key="4">
    <source>
        <dbReference type="ARBA" id="ARBA00001946"/>
    </source>
</evidence>
<comment type="cofactor">
    <cofactor evidence="1">
        <name>Ca(2+)</name>
        <dbReference type="ChEBI" id="CHEBI:29108"/>
    </cofactor>
</comment>
<dbReference type="Pfam" id="PF02780">
    <property type="entry name" value="Transketolase_C"/>
    <property type="match status" value="1"/>
</dbReference>
<dbReference type="Proteomes" id="UP000582659">
    <property type="component" value="Unassembled WGS sequence"/>
</dbReference>
<comment type="cofactor">
    <cofactor evidence="4">
        <name>Mg(2+)</name>
        <dbReference type="ChEBI" id="CHEBI:18420"/>
    </cofactor>
</comment>
<dbReference type="InterPro" id="IPR005475">
    <property type="entry name" value="Transketolase-like_Pyr-bd"/>
</dbReference>
<keyword evidence="15" id="KW-0496">Mitochondrion</keyword>
<comment type="cofactor">
    <cofactor evidence="3">
        <name>Co(2+)</name>
        <dbReference type="ChEBI" id="CHEBI:48828"/>
    </cofactor>
</comment>
<evidence type="ECO:0000313" key="18">
    <source>
        <dbReference type="Proteomes" id="UP000659654"/>
    </source>
</evidence>
<evidence type="ECO:0000256" key="13">
    <source>
        <dbReference type="ARBA" id="ARBA00022842"/>
    </source>
</evidence>
<evidence type="ECO:0000256" key="14">
    <source>
        <dbReference type="ARBA" id="ARBA00023052"/>
    </source>
</evidence>
<evidence type="ECO:0000313" key="17">
    <source>
        <dbReference type="EMBL" id="CAD5225366.1"/>
    </source>
</evidence>
<feature type="domain" description="Transketolase-like pyrimidine-binding" evidence="16">
    <location>
        <begin position="341"/>
        <end position="505"/>
    </location>
</feature>
<dbReference type="InterPro" id="IPR005474">
    <property type="entry name" value="Transketolase_N"/>
</dbReference>
<evidence type="ECO:0000256" key="9">
    <source>
        <dbReference type="ARBA" id="ARBA00013152"/>
    </source>
</evidence>
<comment type="subcellular location">
    <subcellularLocation>
        <location evidence="6">Mitochondrion</location>
    </subcellularLocation>
</comment>
<keyword evidence="12" id="KW-0106">Calcium</keyword>
<proteinExistence type="inferred from homology"/>
<dbReference type="Pfam" id="PF00456">
    <property type="entry name" value="Transketolase_N"/>
    <property type="match status" value="1"/>
</dbReference>
<dbReference type="InterPro" id="IPR051424">
    <property type="entry name" value="Transketolase-like"/>
</dbReference>
<evidence type="ECO:0000256" key="15">
    <source>
        <dbReference type="ARBA" id="ARBA00023128"/>
    </source>
</evidence>
<evidence type="ECO:0000256" key="8">
    <source>
        <dbReference type="ARBA" id="ARBA00011738"/>
    </source>
</evidence>
<evidence type="ECO:0000256" key="1">
    <source>
        <dbReference type="ARBA" id="ARBA00001913"/>
    </source>
</evidence>
<dbReference type="InterPro" id="IPR020826">
    <property type="entry name" value="Transketolase_BS"/>
</dbReference>
<dbReference type="GO" id="GO:0046872">
    <property type="term" value="F:metal ion binding"/>
    <property type="evidence" value="ECO:0007669"/>
    <property type="project" value="UniProtKB-KW"/>
</dbReference>
<dbReference type="SMART" id="SM00861">
    <property type="entry name" value="Transket_pyr"/>
    <property type="match status" value="1"/>
</dbReference>
<dbReference type="SUPFAM" id="SSF52922">
    <property type="entry name" value="TK C-terminal domain-like"/>
    <property type="match status" value="1"/>
</dbReference>
<dbReference type="Gene3D" id="3.40.50.920">
    <property type="match status" value="1"/>
</dbReference>
<evidence type="ECO:0000256" key="11">
    <source>
        <dbReference type="ARBA" id="ARBA00022723"/>
    </source>
</evidence>
<evidence type="ECO:0000256" key="6">
    <source>
        <dbReference type="ARBA" id="ARBA00004173"/>
    </source>
</evidence>
<dbReference type="CDD" id="cd02012">
    <property type="entry name" value="TPP_TK"/>
    <property type="match status" value="1"/>
</dbReference>
<reference evidence="17" key="1">
    <citation type="submission" date="2020-09" db="EMBL/GenBank/DDBJ databases">
        <authorList>
            <person name="Kikuchi T."/>
        </authorList>
    </citation>
    <scope>NUCLEOTIDE SEQUENCE</scope>
    <source>
        <strain evidence="17">Ka4C1</strain>
    </source>
</reference>
<dbReference type="NCBIfam" id="NF004559">
    <property type="entry name" value="PRK05899.2-5"/>
    <property type="match status" value="1"/>
</dbReference>
<comment type="subunit">
    <text evidence="8">Homodimer.</text>
</comment>
<keyword evidence="10" id="KW-0808">Transferase</keyword>
<dbReference type="Pfam" id="PF02779">
    <property type="entry name" value="Transket_pyr"/>
    <property type="match status" value="1"/>
</dbReference>
<comment type="cofactor">
    <cofactor evidence="5">
        <name>thiamine diphosphate</name>
        <dbReference type="ChEBI" id="CHEBI:58937"/>
    </cofactor>
</comment>
<keyword evidence="18" id="KW-1185">Reference proteome</keyword>
<dbReference type="EC" id="2.2.1.1" evidence="9"/>
<keyword evidence="13" id="KW-0460">Magnesium</keyword>
<dbReference type="PANTHER" id="PTHR43195">
    <property type="entry name" value="TRANSKETOLASE"/>
    <property type="match status" value="1"/>
</dbReference>
<dbReference type="Proteomes" id="UP000659654">
    <property type="component" value="Unassembled WGS sequence"/>
</dbReference>
<dbReference type="EMBL" id="CAJFDI010000004">
    <property type="protein sequence ID" value="CAD5225366.1"/>
    <property type="molecule type" value="Genomic_DNA"/>
</dbReference>
<gene>
    <name evidence="17" type="ORF">BXYJ_LOCUS8508</name>
</gene>
<dbReference type="InterPro" id="IPR009014">
    <property type="entry name" value="Transketo_C/PFOR_II"/>
</dbReference>
<dbReference type="EMBL" id="CAJFCV020000004">
    <property type="protein sequence ID" value="CAG9114452.1"/>
    <property type="molecule type" value="Genomic_DNA"/>
</dbReference>
<evidence type="ECO:0000256" key="12">
    <source>
        <dbReference type="ARBA" id="ARBA00022837"/>
    </source>
</evidence>
<dbReference type="Gene3D" id="3.40.50.970">
    <property type="match status" value="2"/>
</dbReference>
<comment type="similarity">
    <text evidence="7">Belongs to the transketolase family.</text>
</comment>
<organism evidence="17 18">
    <name type="scientific">Bursaphelenchus xylophilus</name>
    <name type="common">Pinewood nematode worm</name>
    <name type="synonym">Aphelenchoides xylophilus</name>
    <dbReference type="NCBI Taxonomy" id="6326"/>
    <lineage>
        <taxon>Eukaryota</taxon>
        <taxon>Metazoa</taxon>
        <taxon>Ecdysozoa</taxon>
        <taxon>Nematoda</taxon>
        <taxon>Chromadorea</taxon>
        <taxon>Rhabditida</taxon>
        <taxon>Tylenchina</taxon>
        <taxon>Tylenchomorpha</taxon>
        <taxon>Aphelenchoidea</taxon>
        <taxon>Aphelenchoididae</taxon>
        <taxon>Bursaphelenchus</taxon>
    </lineage>
</organism>
<dbReference type="FunFam" id="3.40.50.970:FF:000129">
    <property type="entry name" value="Transketolase"/>
    <property type="match status" value="1"/>
</dbReference>
<evidence type="ECO:0000256" key="5">
    <source>
        <dbReference type="ARBA" id="ARBA00001964"/>
    </source>
</evidence>
<accession>A0A7I8WRN5</accession>
<protein>
    <recommendedName>
        <fullName evidence="9">transketolase</fullName>
        <ecNumber evidence="9">2.2.1.1</ecNumber>
    </recommendedName>
</protein>
<comment type="cofactor">
    <cofactor evidence="2">
        <name>Mn(2+)</name>
        <dbReference type="ChEBI" id="CHEBI:29035"/>
    </cofactor>
</comment>
<dbReference type="CDD" id="cd07033">
    <property type="entry name" value="TPP_PYR_DXS_TK_like"/>
    <property type="match status" value="1"/>
</dbReference>
<dbReference type="SMR" id="A0A7I8WRN5"/>
<sequence>MFLFQFSRRLPQGKRYCGFAVSTCVCPFEIMSADKVAKLADAANRLRVSAIEMTAAAKSGHPSSSVSAAEIVSTLFFDEMKYDVSKPKDINADRFVLSKGHACPILYAAWHEAGLITRDEYLKVRHIDSDLEGHPTPRLNFIDVATGSLGQGLSMATGLAYAGKYLDKATYRTYCLLGDGETAEGAIWEAAAFASHNKLDNLVAVVDINRLGQSQPTQLAHDLGAYARRFEAFGWHAIQVDGHNVEQLLKAWAEARQVKGQPVVVLAQTYKGRGIEGVEDLEGFHGKPVPVEKTEAIKAKLQSQTPLKWDIPKPAYDVPKIDLKIGENKITTPNYKLGEKVATRAAYGTALVKLADQNPRILGLDGDMRNSTFSEQLWKKSPTQYVECYIAEQQMVGAAIGLSCRDRSIPFVSTFAAFLTRAADQIRMGAVCFANVKFVGSHCGISIGEDGPSQMALEDLALFRAVPNSVVLYPSDAVSTEYATELAANHRGIVFIRTGRPALPVVYENNEKFAIGQSKVVKKSGSDKLVIVAGGVTLNEALKAAEQLEKEGVNAAVIDIFSVQPIDRQTLLETAQKSEGKVLTVEDHYQPGGIGEAVAAALSDVPNIVIRRLNVKEVPRSGAPDALLDRYGISAKHIVAEAKKF</sequence>
<evidence type="ECO:0000256" key="10">
    <source>
        <dbReference type="ARBA" id="ARBA00022679"/>
    </source>
</evidence>
<dbReference type="GO" id="GO:0004802">
    <property type="term" value="F:transketolase activity"/>
    <property type="evidence" value="ECO:0007669"/>
    <property type="project" value="UniProtKB-EC"/>
</dbReference>
<evidence type="ECO:0000256" key="7">
    <source>
        <dbReference type="ARBA" id="ARBA00007131"/>
    </source>
</evidence>
<keyword evidence="11" id="KW-0479">Metal-binding</keyword>
<comment type="caution">
    <text evidence="17">The sequence shown here is derived from an EMBL/GenBank/DDBJ whole genome shotgun (WGS) entry which is preliminary data.</text>
</comment>
<keyword evidence="14" id="KW-0786">Thiamine pyrophosphate</keyword>
<evidence type="ECO:0000256" key="2">
    <source>
        <dbReference type="ARBA" id="ARBA00001936"/>
    </source>
</evidence>
<dbReference type="GO" id="GO:0005739">
    <property type="term" value="C:mitochondrion"/>
    <property type="evidence" value="ECO:0007669"/>
    <property type="project" value="UniProtKB-SubCell"/>
</dbReference>
<dbReference type="PANTHER" id="PTHR43195:SF1">
    <property type="entry name" value="FI06132P-RELATED"/>
    <property type="match status" value="1"/>
</dbReference>
<dbReference type="InterPro" id="IPR033248">
    <property type="entry name" value="Transketolase_C"/>
</dbReference>
<dbReference type="OrthoDB" id="10267175at2759"/>
<evidence type="ECO:0000259" key="16">
    <source>
        <dbReference type="SMART" id="SM00861"/>
    </source>
</evidence>
<dbReference type="SUPFAM" id="SSF52518">
    <property type="entry name" value="Thiamin diphosphate-binding fold (THDP-binding)"/>
    <property type="match status" value="2"/>
</dbReference>
<name>A0A7I8WRN5_BURXY</name>
<dbReference type="InterPro" id="IPR029061">
    <property type="entry name" value="THDP-binding"/>
</dbReference>